<accession>A0A2T3A210</accession>
<dbReference type="Proteomes" id="UP000241462">
    <property type="component" value="Unassembled WGS sequence"/>
</dbReference>
<dbReference type="PANTHER" id="PTHR18829">
    <property type="entry name" value="PROTEIN YAE1 HOMOLOG"/>
    <property type="match status" value="1"/>
</dbReference>
<feature type="region of interest" description="Disordered" evidence="10">
    <location>
        <begin position="1"/>
        <end position="32"/>
    </location>
</feature>
<evidence type="ECO:0000313" key="12">
    <source>
        <dbReference type="EMBL" id="PSR81407.1"/>
    </source>
</evidence>
<organism evidence="12 13">
    <name type="scientific">Coniella lustricola</name>
    <dbReference type="NCBI Taxonomy" id="2025994"/>
    <lineage>
        <taxon>Eukaryota</taxon>
        <taxon>Fungi</taxon>
        <taxon>Dikarya</taxon>
        <taxon>Ascomycota</taxon>
        <taxon>Pezizomycotina</taxon>
        <taxon>Sordariomycetes</taxon>
        <taxon>Sordariomycetidae</taxon>
        <taxon>Diaporthales</taxon>
        <taxon>Schizoparmaceae</taxon>
        <taxon>Coniella</taxon>
    </lineage>
</organism>
<evidence type="ECO:0000259" key="11">
    <source>
        <dbReference type="Pfam" id="PF09811"/>
    </source>
</evidence>
<reference evidence="12 13" key="1">
    <citation type="journal article" date="2018" name="Mycol. Prog.">
        <title>Coniella lustricola, a new species from submerged detritus.</title>
        <authorList>
            <person name="Raudabaugh D.B."/>
            <person name="Iturriaga T."/>
            <person name="Carver A."/>
            <person name="Mondo S."/>
            <person name="Pangilinan J."/>
            <person name="Lipzen A."/>
            <person name="He G."/>
            <person name="Amirebrahimi M."/>
            <person name="Grigoriev I.V."/>
            <person name="Miller A.N."/>
        </authorList>
    </citation>
    <scope>NUCLEOTIDE SEQUENCE [LARGE SCALE GENOMIC DNA]</scope>
    <source>
        <strain evidence="12 13">B22-T-1</strain>
    </source>
</reference>
<dbReference type="GO" id="GO:0005634">
    <property type="term" value="C:nucleus"/>
    <property type="evidence" value="ECO:0007669"/>
    <property type="project" value="UniProtKB-SubCell"/>
</dbReference>
<evidence type="ECO:0000256" key="10">
    <source>
        <dbReference type="SAM" id="MobiDB-lite"/>
    </source>
</evidence>
<dbReference type="GO" id="GO:0005737">
    <property type="term" value="C:cytoplasm"/>
    <property type="evidence" value="ECO:0007669"/>
    <property type="project" value="UniProtKB-SubCell"/>
</dbReference>
<evidence type="ECO:0000313" key="13">
    <source>
        <dbReference type="Proteomes" id="UP000241462"/>
    </source>
</evidence>
<comment type="function">
    <text evidence="1">The complex LTO1:YAE1 may function as a target specific adapter that probably recruits apo-RPLI1 to the cytosolic iron-sulfur protein assembly (CIA) complex machinery. May be required for biogenesis of the large ribosomal subunit and initiation of translation.</text>
</comment>
<keyword evidence="8" id="KW-0963">Cytoplasm</keyword>
<dbReference type="InParanoid" id="A0A2T3A210"/>
<dbReference type="Pfam" id="PF09811">
    <property type="entry name" value="Yae1_N"/>
    <property type="match status" value="1"/>
</dbReference>
<evidence type="ECO:0000256" key="3">
    <source>
        <dbReference type="ARBA" id="ARBA00004496"/>
    </source>
</evidence>
<dbReference type="EMBL" id="KZ678504">
    <property type="protein sequence ID" value="PSR81407.1"/>
    <property type="molecule type" value="Genomic_DNA"/>
</dbReference>
<dbReference type="OrthoDB" id="20086at2759"/>
<keyword evidence="13" id="KW-1185">Reference proteome</keyword>
<feature type="domain" description="Essential protein Yae1 N-terminal" evidence="11">
    <location>
        <begin position="45"/>
        <end position="83"/>
    </location>
</feature>
<evidence type="ECO:0000256" key="2">
    <source>
        <dbReference type="ARBA" id="ARBA00004123"/>
    </source>
</evidence>
<evidence type="ECO:0000256" key="9">
    <source>
        <dbReference type="ARBA" id="ARBA00023242"/>
    </source>
</evidence>
<gene>
    <name evidence="12" type="ORF">BD289DRAFT_344377</name>
</gene>
<evidence type="ECO:0000256" key="1">
    <source>
        <dbReference type="ARBA" id="ARBA00003836"/>
    </source>
</evidence>
<dbReference type="InterPro" id="IPR038881">
    <property type="entry name" value="Yae1-like"/>
</dbReference>
<protein>
    <recommendedName>
        <fullName evidence="7">Protein YAE1</fullName>
    </recommendedName>
    <alternativeName>
        <fullName evidence="6">Protein yae1</fullName>
    </alternativeName>
</protein>
<keyword evidence="9" id="KW-0539">Nucleus</keyword>
<evidence type="ECO:0000256" key="5">
    <source>
        <dbReference type="ARBA" id="ARBA00011427"/>
    </source>
</evidence>
<dbReference type="STRING" id="2025994.A0A2T3A210"/>
<comment type="subcellular location">
    <subcellularLocation>
        <location evidence="3">Cytoplasm</location>
    </subcellularLocation>
    <subcellularLocation>
        <location evidence="2">Nucleus</location>
    </subcellularLocation>
</comment>
<sequence length="184" mass="20083">DSDDGFNDVFYNDNQQDDHRDNSNNDNTSHPSDIRRLQQEHVTAGYRDGITVAKASSIQAGFDEGFSLGATIGLKVGQLLGMLEGIVAAVTGGRAKSPDAMSHLLSLARAELGVRSVFGQTYWHSDGTWKYDVDGETSATSKDNGKDNENDDAEVLFSHVAEAHPLVKKWTSIIEAQTRKWGID</sequence>
<feature type="non-terminal residue" evidence="12">
    <location>
        <position position="1"/>
    </location>
</feature>
<dbReference type="PANTHER" id="PTHR18829:SF0">
    <property type="entry name" value="PROTEIN YAE1 HOMOLOG"/>
    <property type="match status" value="1"/>
</dbReference>
<name>A0A2T3A210_9PEZI</name>
<dbReference type="InterPro" id="IPR019191">
    <property type="entry name" value="Essential_protein_Yae1_N"/>
</dbReference>
<evidence type="ECO:0000256" key="7">
    <source>
        <dbReference type="ARBA" id="ARBA00018400"/>
    </source>
</evidence>
<comment type="subunit">
    <text evidence="5">May form a complex with LTO1.</text>
</comment>
<dbReference type="AlphaFoldDB" id="A0A2T3A210"/>
<evidence type="ECO:0000256" key="8">
    <source>
        <dbReference type="ARBA" id="ARBA00022490"/>
    </source>
</evidence>
<evidence type="ECO:0000256" key="4">
    <source>
        <dbReference type="ARBA" id="ARBA00007096"/>
    </source>
</evidence>
<evidence type="ECO:0000256" key="6">
    <source>
        <dbReference type="ARBA" id="ARBA00017286"/>
    </source>
</evidence>
<feature type="non-terminal residue" evidence="12">
    <location>
        <position position="184"/>
    </location>
</feature>
<comment type="similarity">
    <text evidence="4">Belongs to the YAE1 family.</text>
</comment>
<proteinExistence type="inferred from homology"/>